<accession>A0AAJ2ZMB1</accession>
<protein>
    <submittedName>
        <fullName evidence="1">Uncharacterized protein</fullName>
    </submittedName>
</protein>
<name>A0AAJ2ZMB1_9ACTN</name>
<dbReference type="AlphaFoldDB" id="A0AAJ2ZMB1"/>
<dbReference type="RefSeq" id="WP_154226959.1">
    <property type="nucleotide sequence ID" value="NZ_CP045309.1"/>
</dbReference>
<sequence length="80" mass="8330">MLPAALRRPARVLRAVVADAWRDPAGRAGLRDAVRQAGWVLRGRRRLPAGLEAALVALSRADAAMPRSAGVPRPAGSAAA</sequence>
<reference evidence="2 3" key="1">
    <citation type="submission" date="2019-10" db="EMBL/GenBank/DDBJ databases">
        <title>Genome Sequence of Micromonospora terminaliae DSM 101760.</title>
        <authorList>
            <person name="Guo L."/>
        </authorList>
    </citation>
    <scope>NUCLEOTIDE SEQUENCE [LARGE SCALE GENOMIC DNA]</scope>
    <source>
        <strain evidence="2 3">DSM 101760</strain>
    </source>
</reference>
<dbReference type="EMBL" id="CP045309">
    <property type="protein sequence ID" value="QGL47620.1"/>
    <property type="molecule type" value="Genomic_DNA"/>
</dbReference>
<evidence type="ECO:0000313" key="1">
    <source>
        <dbReference type="EMBL" id="NES31929.1"/>
    </source>
</evidence>
<evidence type="ECO:0000313" key="2">
    <source>
        <dbReference type="EMBL" id="QGL47620.1"/>
    </source>
</evidence>
<dbReference type="EMBL" id="JAAHBZ010000023">
    <property type="protein sequence ID" value="NES31929.1"/>
    <property type="molecule type" value="Genomic_DNA"/>
</dbReference>
<keyword evidence="3" id="KW-1185">Reference proteome</keyword>
<evidence type="ECO:0000313" key="4">
    <source>
        <dbReference type="Proteomes" id="UP000477779"/>
    </source>
</evidence>
<evidence type="ECO:0000313" key="3">
    <source>
        <dbReference type="Proteomes" id="UP000402241"/>
    </source>
</evidence>
<proteinExistence type="predicted"/>
<organism evidence="1 4">
    <name type="scientific">Micromonospora terminaliae</name>
    <dbReference type="NCBI Taxonomy" id="1914461"/>
    <lineage>
        <taxon>Bacteria</taxon>
        <taxon>Bacillati</taxon>
        <taxon>Actinomycetota</taxon>
        <taxon>Actinomycetes</taxon>
        <taxon>Micromonosporales</taxon>
        <taxon>Micromonosporaceae</taxon>
        <taxon>Micromonospora</taxon>
    </lineage>
</organism>
<gene>
    <name evidence="1" type="ORF">G3561_30800</name>
    <name evidence="2" type="ORF">GCE86_11625</name>
</gene>
<dbReference type="Proteomes" id="UP000402241">
    <property type="component" value="Chromosome"/>
</dbReference>
<reference evidence="1 4" key="2">
    <citation type="submission" date="2020-02" db="EMBL/GenBank/DDBJ databases">
        <title>WGS of Micromonospora spp. isolated from hot spring.</title>
        <authorList>
            <person name="Thawai C."/>
        </authorList>
    </citation>
    <scope>NUCLEOTIDE SEQUENCE [LARGE SCALE GENOMIC DNA]</scope>
    <source>
        <strain evidence="1 4">TMS7</strain>
    </source>
</reference>
<dbReference type="Proteomes" id="UP000477779">
    <property type="component" value="Unassembled WGS sequence"/>
</dbReference>